<reference evidence="1 2" key="1">
    <citation type="submission" date="2016-10" db="EMBL/GenBank/DDBJ databases">
        <authorList>
            <person name="de Groot N.N."/>
        </authorList>
    </citation>
    <scope>NUCLEOTIDE SEQUENCE [LARGE SCALE GENOMIC DNA]</scope>
    <source>
        <strain evidence="1 2">Nv1</strain>
    </source>
</reference>
<dbReference type="Proteomes" id="UP000198620">
    <property type="component" value="Unassembled WGS sequence"/>
</dbReference>
<sequence length="52" mass="5872">MELALWFELEVSPWGEFIFGIPGSPDAPDSSYRAVYIYESMGNTKFSGYMLA</sequence>
<dbReference type="STRING" id="1233.SAMN05216387_103122"/>
<proteinExistence type="predicted"/>
<name>A0A1H7K8P6_9PROT</name>
<dbReference type="EMBL" id="FOBH01000003">
    <property type="protein sequence ID" value="SEK82337.1"/>
    <property type="molecule type" value="Genomic_DNA"/>
</dbReference>
<evidence type="ECO:0000313" key="1">
    <source>
        <dbReference type="EMBL" id="SEK82337.1"/>
    </source>
</evidence>
<dbReference type="AlphaFoldDB" id="A0A1H7K8P6"/>
<evidence type="ECO:0000313" key="2">
    <source>
        <dbReference type="Proteomes" id="UP000198620"/>
    </source>
</evidence>
<protein>
    <submittedName>
        <fullName evidence="1">Uncharacterized protein</fullName>
    </submittedName>
</protein>
<organism evidence="1 2">
    <name type="scientific">Nitrosovibrio tenuis</name>
    <dbReference type="NCBI Taxonomy" id="1233"/>
    <lineage>
        <taxon>Bacteria</taxon>
        <taxon>Pseudomonadati</taxon>
        <taxon>Pseudomonadota</taxon>
        <taxon>Betaproteobacteria</taxon>
        <taxon>Nitrosomonadales</taxon>
        <taxon>Nitrosomonadaceae</taxon>
        <taxon>Nitrosovibrio</taxon>
    </lineage>
</organism>
<accession>A0A1H7K8P6</accession>
<gene>
    <name evidence="1" type="ORF">SAMN05216387_103122</name>
</gene>
<keyword evidence="2" id="KW-1185">Reference proteome</keyword>